<name>A0ABQ9TIU1_SAGOE</name>
<evidence type="ECO:0000313" key="3">
    <source>
        <dbReference type="Proteomes" id="UP001266305"/>
    </source>
</evidence>
<protein>
    <submittedName>
        <fullName evidence="2">Uncharacterized protein</fullName>
    </submittedName>
</protein>
<dbReference type="Proteomes" id="UP001266305">
    <property type="component" value="Unassembled WGS sequence"/>
</dbReference>
<evidence type="ECO:0000256" key="1">
    <source>
        <dbReference type="SAM" id="MobiDB-lite"/>
    </source>
</evidence>
<evidence type="ECO:0000313" key="2">
    <source>
        <dbReference type="EMBL" id="KAK2084679.1"/>
    </source>
</evidence>
<sequence>MITQPAPSCFLSYGSHLFCGALSKAFQSLEQNHQAPSSYNIVFVTSKHAFSWQTTSSKRREQKGNSKAGKWLKNLGARLILAASGQLPGALLPAHQVLRQMPSDSRGTTAVTGRLRVCGLAARGPRLQGRLSGLVTSLSLLSEQEPQGAQLLSAALEELSARGPRAGLDANGEKKKRLKQEKKSQSIQSLSKDVPGNLPWRPQSCAIPLSSLSPGKLPGSFPRSGPGPLLHVEYRSLPAGALCTRTVEDSPAYVTARTGAASGDDGVTPKSVSAPSHKHPLLALGPKGLQNNAGGSGAVGLSCALLGLQLTFDLEQCASVPVCSGHPHLSRGENTCPRPAWLGGESSVENNGLSVGDCGLLLKL</sequence>
<comment type="caution">
    <text evidence="2">The sequence shown here is derived from an EMBL/GenBank/DDBJ whole genome shotgun (WGS) entry which is preliminary data.</text>
</comment>
<dbReference type="EMBL" id="JASSZA010000022">
    <property type="protein sequence ID" value="KAK2084679.1"/>
    <property type="molecule type" value="Genomic_DNA"/>
</dbReference>
<keyword evidence="3" id="KW-1185">Reference proteome</keyword>
<gene>
    <name evidence="2" type="ORF">P7K49_037712</name>
</gene>
<feature type="region of interest" description="Disordered" evidence="1">
    <location>
        <begin position="163"/>
        <end position="199"/>
    </location>
</feature>
<organism evidence="2 3">
    <name type="scientific">Saguinus oedipus</name>
    <name type="common">Cotton-top tamarin</name>
    <name type="synonym">Oedipomidas oedipus</name>
    <dbReference type="NCBI Taxonomy" id="9490"/>
    <lineage>
        <taxon>Eukaryota</taxon>
        <taxon>Metazoa</taxon>
        <taxon>Chordata</taxon>
        <taxon>Craniata</taxon>
        <taxon>Vertebrata</taxon>
        <taxon>Euteleostomi</taxon>
        <taxon>Mammalia</taxon>
        <taxon>Eutheria</taxon>
        <taxon>Euarchontoglires</taxon>
        <taxon>Primates</taxon>
        <taxon>Haplorrhini</taxon>
        <taxon>Platyrrhini</taxon>
        <taxon>Cebidae</taxon>
        <taxon>Callitrichinae</taxon>
        <taxon>Saguinus</taxon>
    </lineage>
</organism>
<accession>A0ABQ9TIU1</accession>
<reference evidence="2 3" key="1">
    <citation type="submission" date="2023-05" db="EMBL/GenBank/DDBJ databases">
        <title>B98-5 Cell Line De Novo Hybrid Assembly: An Optical Mapping Approach.</title>
        <authorList>
            <person name="Kananen K."/>
            <person name="Auerbach J.A."/>
            <person name="Kautto E."/>
            <person name="Blachly J.S."/>
        </authorList>
    </citation>
    <scope>NUCLEOTIDE SEQUENCE [LARGE SCALE GENOMIC DNA]</scope>
    <source>
        <strain evidence="2">B95-8</strain>
        <tissue evidence="2">Cell line</tissue>
    </source>
</reference>
<proteinExistence type="predicted"/>